<accession>A0A7X7LTG4</accession>
<comment type="caution">
    <text evidence="4">The sequence shown here is derived from an EMBL/GenBank/DDBJ whole genome shotgun (WGS) entry which is preliminary data.</text>
</comment>
<evidence type="ECO:0000256" key="1">
    <source>
        <dbReference type="ARBA" id="ARBA00023122"/>
    </source>
</evidence>
<evidence type="ECO:0000259" key="3">
    <source>
        <dbReference type="PROSITE" id="PS51371"/>
    </source>
</evidence>
<name>A0A7X7LTG4_9RHOO</name>
<dbReference type="PROSITE" id="PS51371">
    <property type="entry name" value="CBS"/>
    <property type="match status" value="2"/>
</dbReference>
<organism evidence="4 5">
    <name type="scientific">Thauera phenolivorans</name>
    <dbReference type="NCBI Taxonomy" id="1792543"/>
    <lineage>
        <taxon>Bacteria</taxon>
        <taxon>Pseudomonadati</taxon>
        <taxon>Pseudomonadota</taxon>
        <taxon>Betaproteobacteria</taxon>
        <taxon>Rhodocyclales</taxon>
        <taxon>Zoogloeaceae</taxon>
        <taxon>Thauera</taxon>
    </lineage>
</organism>
<proteinExistence type="predicted"/>
<dbReference type="InterPro" id="IPR044725">
    <property type="entry name" value="CBSX3_CBS_dom"/>
</dbReference>
<evidence type="ECO:0000313" key="4">
    <source>
        <dbReference type="EMBL" id="NLF53025.1"/>
    </source>
</evidence>
<sequence length="146" mass="16597">MKSAAYIFQHKASQFIHTIGPDETVYEAVHRMAEHNIGALVVMDGEQVLGIVSERDYARKIILRARSSRETTVREVMTTPVLSVAPEEDRDRCMALMTEHRFRHLPIMSEGRLLGLISIGDVVKDIISEQEFTIDQLERYIADVKG</sequence>
<dbReference type="Gene3D" id="3.10.580.10">
    <property type="entry name" value="CBS-domain"/>
    <property type="match status" value="1"/>
</dbReference>
<gene>
    <name evidence="4" type="ORF">GX576_01220</name>
</gene>
<evidence type="ECO:0000256" key="2">
    <source>
        <dbReference type="PROSITE-ProRule" id="PRU00703"/>
    </source>
</evidence>
<dbReference type="InterPro" id="IPR051257">
    <property type="entry name" value="Diverse_CBS-Domain"/>
</dbReference>
<dbReference type="RefSeq" id="WP_068809152.1">
    <property type="nucleotide sequence ID" value="NZ_MBFM01000005.1"/>
</dbReference>
<dbReference type="Pfam" id="PF00571">
    <property type="entry name" value="CBS"/>
    <property type="match status" value="2"/>
</dbReference>
<dbReference type="PANTHER" id="PTHR43080:SF2">
    <property type="entry name" value="CBS DOMAIN-CONTAINING PROTEIN"/>
    <property type="match status" value="1"/>
</dbReference>
<dbReference type="InterPro" id="IPR000644">
    <property type="entry name" value="CBS_dom"/>
</dbReference>
<dbReference type="OrthoDB" id="9807125at2"/>
<evidence type="ECO:0000313" key="5">
    <source>
        <dbReference type="Proteomes" id="UP000536534"/>
    </source>
</evidence>
<dbReference type="SMART" id="SM00116">
    <property type="entry name" value="CBS"/>
    <property type="match status" value="2"/>
</dbReference>
<protein>
    <submittedName>
        <fullName evidence="4">CBS domain-containing protein</fullName>
    </submittedName>
</protein>
<reference evidence="4 5" key="1">
    <citation type="journal article" date="2020" name="Biotechnol. Biofuels">
        <title>New insights from the biogas microbiome by comprehensive genome-resolved metagenomics of nearly 1600 species originating from multiple anaerobic digesters.</title>
        <authorList>
            <person name="Campanaro S."/>
            <person name="Treu L."/>
            <person name="Rodriguez-R L.M."/>
            <person name="Kovalovszki A."/>
            <person name="Ziels R.M."/>
            <person name="Maus I."/>
            <person name="Zhu X."/>
            <person name="Kougias P.G."/>
            <person name="Basile A."/>
            <person name="Luo G."/>
            <person name="Schluter A."/>
            <person name="Konstantinidis K.T."/>
            <person name="Angelidaki I."/>
        </authorList>
    </citation>
    <scope>NUCLEOTIDE SEQUENCE [LARGE SCALE GENOMIC DNA]</scope>
    <source>
        <strain evidence="4">AS06rmzACSIP_256</strain>
    </source>
</reference>
<dbReference type="SUPFAM" id="SSF54631">
    <property type="entry name" value="CBS-domain pair"/>
    <property type="match status" value="1"/>
</dbReference>
<keyword evidence="1 2" id="KW-0129">CBS domain</keyword>
<dbReference type="CDD" id="cd04623">
    <property type="entry name" value="CBS_pair_bac_euk"/>
    <property type="match status" value="1"/>
</dbReference>
<feature type="domain" description="CBS" evidence="3">
    <location>
        <begin position="77"/>
        <end position="132"/>
    </location>
</feature>
<dbReference type="PANTHER" id="PTHR43080">
    <property type="entry name" value="CBS DOMAIN-CONTAINING PROTEIN CBSX3, MITOCHONDRIAL"/>
    <property type="match status" value="1"/>
</dbReference>
<dbReference type="AlphaFoldDB" id="A0A7X7LTG4"/>
<feature type="domain" description="CBS" evidence="3">
    <location>
        <begin position="12"/>
        <end position="68"/>
    </location>
</feature>
<dbReference type="InterPro" id="IPR046342">
    <property type="entry name" value="CBS_dom_sf"/>
</dbReference>
<dbReference type="EMBL" id="JAAYYV010000031">
    <property type="protein sequence ID" value="NLF53025.1"/>
    <property type="molecule type" value="Genomic_DNA"/>
</dbReference>
<dbReference type="Proteomes" id="UP000536534">
    <property type="component" value="Unassembled WGS sequence"/>
</dbReference>